<evidence type="ECO:0000313" key="2">
    <source>
        <dbReference type="Proteomes" id="UP000663889"/>
    </source>
</evidence>
<sequence>PFTTFSSSVTQVPSNTGWCTMMSSTSSLDGIYTRGIAQPDLCSSTGCLWKMVGRVNTWLITIVQIVHDHSVLTVHLYGLSIQPQADVLR</sequence>
<dbReference type="Proteomes" id="UP000663889">
    <property type="component" value="Unassembled WGS sequence"/>
</dbReference>
<name>A0A815YS33_9BILA</name>
<protein>
    <submittedName>
        <fullName evidence="1">Uncharacterized protein</fullName>
    </submittedName>
</protein>
<gene>
    <name evidence="1" type="ORF">SEV965_LOCUS39701</name>
</gene>
<dbReference type="EMBL" id="CAJNOU010016071">
    <property type="protein sequence ID" value="CAF1574164.1"/>
    <property type="molecule type" value="Genomic_DNA"/>
</dbReference>
<proteinExistence type="predicted"/>
<comment type="caution">
    <text evidence="1">The sequence shown here is derived from an EMBL/GenBank/DDBJ whole genome shotgun (WGS) entry which is preliminary data.</text>
</comment>
<feature type="non-terminal residue" evidence="1">
    <location>
        <position position="89"/>
    </location>
</feature>
<reference evidence="1" key="1">
    <citation type="submission" date="2021-02" db="EMBL/GenBank/DDBJ databases">
        <authorList>
            <person name="Nowell W R."/>
        </authorList>
    </citation>
    <scope>NUCLEOTIDE SEQUENCE</scope>
</reference>
<evidence type="ECO:0000313" key="1">
    <source>
        <dbReference type="EMBL" id="CAF1574164.1"/>
    </source>
</evidence>
<accession>A0A815YS33</accession>
<organism evidence="1 2">
    <name type="scientific">Rotaria sordida</name>
    <dbReference type="NCBI Taxonomy" id="392033"/>
    <lineage>
        <taxon>Eukaryota</taxon>
        <taxon>Metazoa</taxon>
        <taxon>Spiralia</taxon>
        <taxon>Gnathifera</taxon>
        <taxon>Rotifera</taxon>
        <taxon>Eurotatoria</taxon>
        <taxon>Bdelloidea</taxon>
        <taxon>Philodinida</taxon>
        <taxon>Philodinidae</taxon>
        <taxon>Rotaria</taxon>
    </lineage>
</organism>
<dbReference type="AlphaFoldDB" id="A0A815YS33"/>